<accession>A0A511R5V1</accession>
<keyword evidence="2" id="KW-0560">Oxidoreductase</keyword>
<dbReference type="AlphaFoldDB" id="A0A511R5V1"/>
<organism evidence="5 6">
    <name type="scientific">Meiothermus hypogaeus NBRC 106114</name>
    <dbReference type="NCBI Taxonomy" id="1227553"/>
    <lineage>
        <taxon>Bacteria</taxon>
        <taxon>Thermotogati</taxon>
        <taxon>Deinococcota</taxon>
        <taxon>Deinococci</taxon>
        <taxon>Thermales</taxon>
        <taxon>Thermaceae</taxon>
        <taxon>Meiothermus</taxon>
    </lineage>
</organism>
<dbReference type="PANTHER" id="PTHR43708">
    <property type="entry name" value="CONSERVED EXPRESSED OXIDOREDUCTASE (EUROFUNG)"/>
    <property type="match status" value="1"/>
</dbReference>
<evidence type="ECO:0000259" key="3">
    <source>
        <dbReference type="Pfam" id="PF01408"/>
    </source>
</evidence>
<dbReference type="Pfam" id="PF02894">
    <property type="entry name" value="GFO_IDH_MocA_C"/>
    <property type="match status" value="1"/>
</dbReference>
<dbReference type="EMBL" id="BJXL01000156">
    <property type="protein sequence ID" value="GEM84989.1"/>
    <property type="molecule type" value="Genomic_DNA"/>
</dbReference>
<comment type="caution">
    <text evidence="5">The sequence shown here is derived from an EMBL/GenBank/DDBJ whole genome shotgun (WGS) entry which is preliminary data.</text>
</comment>
<dbReference type="NCBIfam" id="NF008607">
    <property type="entry name" value="PRK11579.1"/>
    <property type="match status" value="1"/>
</dbReference>
<feature type="domain" description="Gfo/Idh/MocA-like oxidoreductase C-terminal" evidence="4">
    <location>
        <begin position="137"/>
        <end position="342"/>
    </location>
</feature>
<feature type="domain" description="Gfo/Idh/MocA-like oxidoreductase N-terminal" evidence="3">
    <location>
        <begin position="5"/>
        <end position="121"/>
    </location>
</feature>
<sequence length="346" mass="38295">MNRPIHVALIGYGFAGQVFHAPVIQSVPGLRLVTVASSKPEKVKSDWPDLWVGESIEEVITHPELDLVVIATPNQTHFDLAQRALQAGKHVVVDKPFTIHASEARALAMLAAEKGKVLSVYQNRRWDADFLTVLQILQAGALGEVVYFESHFDRYRPEVRDRWREQAGPGSGLWYDLGPHLADQVLLLFGPPVAVYADMALQRDHAQTTDFFHVLLRYTRLRVVLHASALVAGSSPRFVIHGTQGSFIKYGFDTQEEALKRGLRPGTSDFGHDPVEGQLYLPDQAAQSVPNAPGDYSRFYAGVRDAILQKGPNPVPPDQAVRLMEVLEAAIKSAAERREISLGVEE</sequence>
<dbReference type="Pfam" id="PF01408">
    <property type="entry name" value="GFO_IDH_MocA"/>
    <property type="match status" value="1"/>
</dbReference>
<evidence type="ECO:0000259" key="4">
    <source>
        <dbReference type="Pfam" id="PF02894"/>
    </source>
</evidence>
<evidence type="ECO:0000313" key="5">
    <source>
        <dbReference type="EMBL" id="GEM84989.1"/>
    </source>
</evidence>
<comment type="similarity">
    <text evidence="1">Belongs to the Gfo/Idh/MocA family.</text>
</comment>
<proteinExistence type="inferred from homology"/>
<dbReference type="OrthoDB" id="9815825at2"/>
<dbReference type="GO" id="GO:0000166">
    <property type="term" value="F:nucleotide binding"/>
    <property type="evidence" value="ECO:0007669"/>
    <property type="project" value="InterPro"/>
</dbReference>
<evidence type="ECO:0000256" key="2">
    <source>
        <dbReference type="ARBA" id="ARBA00023002"/>
    </source>
</evidence>
<dbReference type="InterPro" id="IPR051317">
    <property type="entry name" value="Gfo/Idh/MocA_oxidoreduct"/>
</dbReference>
<dbReference type="Gene3D" id="3.30.360.10">
    <property type="entry name" value="Dihydrodipicolinate Reductase, domain 2"/>
    <property type="match status" value="1"/>
</dbReference>
<dbReference type="InterPro" id="IPR000683">
    <property type="entry name" value="Gfo/Idh/MocA-like_OxRdtase_N"/>
</dbReference>
<name>A0A511R5V1_9DEIN</name>
<evidence type="ECO:0000256" key="1">
    <source>
        <dbReference type="ARBA" id="ARBA00010928"/>
    </source>
</evidence>
<dbReference type="InterPro" id="IPR004104">
    <property type="entry name" value="Gfo/Idh/MocA-like_OxRdtase_C"/>
</dbReference>
<dbReference type="Proteomes" id="UP000321197">
    <property type="component" value="Unassembled WGS sequence"/>
</dbReference>
<dbReference type="RefSeq" id="WP_119340650.1">
    <property type="nucleotide sequence ID" value="NZ_BJXL01000156.1"/>
</dbReference>
<evidence type="ECO:0000313" key="6">
    <source>
        <dbReference type="Proteomes" id="UP000321197"/>
    </source>
</evidence>
<dbReference type="InterPro" id="IPR036291">
    <property type="entry name" value="NAD(P)-bd_dom_sf"/>
</dbReference>
<dbReference type="PANTHER" id="PTHR43708:SF5">
    <property type="entry name" value="CONSERVED EXPRESSED OXIDOREDUCTASE (EUROFUNG)-RELATED"/>
    <property type="match status" value="1"/>
</dbReference>
<dbReference type="Gene3D" id="3.40.50.720">
    <property type="entry name" value="NAD(P)-binding Rossmann-like Domain"/>
    <property type="match status" value="1"/>
</dbReference>
<protein>
    <submittedName>
        <fullName evidence="5">Oxidoreductase</fullName>
    </submittedName>
</protein>
<dbReference type="SUPFAM" id="SSF51735">
    <property type="entry name" value="NAD(P)-binding Rossmann-fold domains"/>
    <property type="match status" value="1"/>
</dbReference>
<dbReference type="GO" id="GO:0016491">
    <property type="term" value="F:oxidoreductase activity"/>
    <property type="evidence" value="ECO:0007669"/>
    <property type="project" value="UniProtKB-KW"/>
</dbReference>
<reference evidence="5 6" key="1">
    <citation type="submission" date="2019-07" db="EMBL/GenBank/DDBJ databases">
        <title>Whole genome shotgun sequence of Meiothermus hypogaeus NBRC 106114.</title>
        <authorList>
            <person name="Hosoyama A."/>
            <person name="Uohara A."/>
            <person name="Ohji S."/>
            <person name="Ichikawa N."/>
        </authorList>
    </citation>
    <scope>NUCLEOTIDE SEQUENCE [LARGE SCALE GENOMIC DNA]</scope>
    <source>
        <strain evidence="5 6">NBRC 106114</strain>
    </source>
</reference>
<gene>
    <name evidence="5" type="ORF">MHY01S_31550</name>
</gene>